<feature type="transmembrane region" description="Helical" evidence="1">
    <location>
        <begin position="123"/>
        <end position="144"/>
    </location>
</feature>
<dbReference type="Proteomes" id="UP000572377">
    <property type="component" value="Unassembled WGS sequence"/>
</dbReference>
<name>A0A849L735_9RHOB</name>
<keyword evidence="1" id="KW-0472">Membrane</keyword>
<dbReference type="GO" id="GO:0016491">
    <property type="term" value="F:oxidoreductase activity"/>
    <property type="evidence" value="ECO:0007669"/>
    <property type="project" value="InterPro"/>
</dbReference>
<feature type="non-terminal residue" evidence="3">
    <location>
        <position position="177"/>
    </location>
</feature>
<sequence>MDHDHHHAATDLPEGAETAKDPVCGMTVAIKPDGLQAAFEGETFHFCSDECLAKFKADPWFYASGRATGQKKAAPANVQYTCPMHPEIVRDAPGSCPICGMALEPMLPSDEPSEELADFTRRMWISAAAAVPLIILTMGEMVGLPVRDWIGHRTASYLEFVLATPIILWAALPFFLR</sequence>
<evidence type="ECO:0000259" key="2">
    <source>
        <dbReference type="SMART" id="SM00746"/>
    </source>
</evidence>
<dbReference type="InterPro" id="IPR007029">
    <property type="entry name" value="YHS_dom"/>
</dbReference>
<keyword evidence="1" id="KW-1133">Transmembrane helix</keyword>
<dbReference type="InterPro" id="IPR009078">
    <property type="entry name" value="Ferritin-like_SF"/>
</dbReference>
<evidence type="ECO:0000313" key="3">
    <source>
        <dbReference type="EMBL" id="NNU82259.1"/>
    </source>
</evidence>
<feature type="transmembrane region" description="Helical" evidence="1">
    <location>
        <begin position="156"/>
        <end position="176"/>
    </location>
</feature>
<feature type="domain" description="TRASH" evidence="2">
    <location>
        <begin position="21"/>
        <end position="59"/>
    </location>
</feature>
<comment type="caution">
    <text evidence="3">The sequence shown here is derived from an EMBL/GenBank/DDBJ whole genome shotgun (WGS) entry which is preliminary data.</text>
</comment>
<dbReference type="InterPro" id="IPR011017">
    <property type="entry name" value="TRASH_dom"/>
</dbReference>
<accession>A0A849L735</accession>
<dbReference type="Gene3D" id="1.10.620.20">
    <property type="entry name" value="Ribonucleotide Reductase, subunit A"/>
    <property type="match status" value="1"/>
</dbReference>
<evidence type="ECO:0000313" key="4">
    <source>
        <dbReference type="Proteomes" id="UP000572377"/>
    </source>
</evidence>
<dbReference type="GO" id="GO:0046872">
    <property type="term" value="F:metal ion binding"/>
    <property type="evidence" value="ECO:0007669"/>
    <property type="project" value="InterPro"/>
</dbReference>
<reference evidence="3 4" key="1">
    <citation type="submission" date="2020-05" db="EMBL/GenBank/DDBJ databases">
        <title>Gimesia benthica sp. nov., a novel planctomycete isolated from a deep-sea water sample of the Northwest Indian Ocean.</title>
        <authorList>
            <person name="Wang J."/>
            <person name="Ruan C."/>
            <person name="Song L."/>
            <person name="Zhu Y."/>
            <person name="Li A."/>
            <person name="Zheng X."/>
            <person name="Wang L."/>
            <person name="Lu Z."/>
            <person name="Huang Y."/>
            <person name="Du W."/>
            <person name="Zhou Y."/>
            <person name="Huang L."/>
            <person name="Dai X."/>
        </authorList>
    </citation>
    <scope>NUCLEOTIDE SEQUENCE [LARGE SCALE GENOMIC DNA]</scope>
    <source>
        <strain evidence="3 4">YYQ-30</strain>
    </source>
</reference>
<dbReference type="EMBL" id="JABFBC010000019">
    <property type="protein sequence ID" value="NNU82259.1"/>
    <property type="molecule type" value="Genomic_DNA"/>
</dbReference>
<dbReference type="InterPro" id="IPR012348">
    <property type="entry name" value="RNR-like"/>
</dbReference>
<evidence type="ECO:0000256" key="1">
    <source>
        <dbReference type="SAM" id="Phobius"/>
    </source>
</evidence>
<keyword evidence="4" id="KW-1185">Reference proteome</keyword>
<dbReference type="RefSeq" id="WP_171327119.1">
    <property type="nucleotide sequence ID" value="NZ_JABFBC010000019.1"/>
</dbReference>
<protein>
    <submittedName>
        <fullName evidence="3">YHS domain-containing protein</fullName>
    </submittedName>
</protein>
<dbReference type="InterPro" id="IPR045800">
    <property type="entry name" value="HMBD"/>
</dbReference>
<keyword evidence="1" id="KW-0812">Transmembrane</keyword>
<dbReference type="SMART" id="SM00746">
    <property type="entry name" value="TRASH"/>
    <property type="match status" value="1"/>
</dbReference>
<proteinExistence type="predicted"/>
<dbReference type="SUPFAM" id="SSF47240">
    <property type="entry name" value="Ferritin-like"/>
    <property type="match status" value="1"/>
</dbReference>
<dbReference type="AlphaFoldDB" id="A0A849L735"/>
<organism evidence="3 4">
    <name type="scientific">Halovulum dunhuangense</name>
    <dbReference type="NCBI Taxonomy" id="1505036"/>
    <lineage>
        <taxon>Bacteria</taxon>
        <taxon>Pseudomonadati</taxon>
        <taxon>Pseudomonadota</taxon>
        <taxon>Alphaproteobacteria</taxon>
        <taxon>Rhodobacterales</taxon>
        <taxon>Paracoccaceae</taxon>
        <taxon>Halovulum</taxon>
    </lineage>
</organism>
<dbReference type="Pfam" id="PF19335">
    <property type="entry name" value="HMBD"/>
    <property type="match status" value="1"/>
</dbReference>
<dbReference type="Pfam" id="PF04945">
    <property type="entry name" value="YHS"/>
    <property type="match status" value="1"/>
</dbReference>
<gene>
    <name evidence="3" type="ORF">HMH01_17680</name>
</gene>